<dbReference type="Proteomes" id="UP000095284">
    <property type="component" value="Unplaced"/>
</dbReference>
<dbReference type="InterPro" id="IPR011047">
    <property type="entry name" value="Quinoprotein_ADH-like_sf"/>
</dbReference>
<comment type="similarity">
    <text evidence="3">Belongs to the WD repeat AIP1 family.</text>
</comment>
<gene>
    <name evidence="6" type="ORF">BXYJ_LOCUS7712</name>
</gene>
<evidence type="ECO:0000256" key="5">
    <source>
        <dbReference type="PROSITE-ProRule" id="PRU00221"/>
    </source>
</evidence>
<dbReference type="EMBL" id="CAJFDI010000003">
    <property type="protein sequence ID" value="CAD5222904.1"/>
    <property type="molecule type" value="Genomic_DNA"/>
</dbReference>
<dbReference type="GO" id="GO:0030864">
    <property type="term" value="C:cortical actin cytoskeleton"/>
    <property type="evidence" value="ECO:0007669"/>
    <property type="project" value="TreeGrafter"/>
</dbReference>
<dbReference type="InterPro" id="IPR019775">
    <property type="entry name" value="WD40_repeat_CS"/>
</dbReference>
<dbReference type="PROSITE" id="PS50294">
    <property type="entry name" value="WD_REPEATS_REGION"/>
    <property type="match status" value="3"/>
</dbReference>
<dbReference type="CDD" id="cd00200">
    <property type="entry name" value="WD40"/>
    <property type="match status" value="1"/>
</dbReference>
<feature type="repeat" description="WD" evidence="5">
    <location>
        <begin position="239"/>
        <end position="280"/>
    </location>
</feature>
<dbReference type="SMR" id="A0A1I7RZK1"/>
<feature type="repeat" description="WD" evidence="5">
    <location>
        <begin position="146"/>
        <end position="179"/>
    </location>
</feature>
<dbReference type="GO" id="GO:0030834">
    <property type="term" value="P:regulation of actin filament depolymerization"/>
    <property type="evidence" value="ECO:0007669"/>
    <property type="project" value="UniProtKB-ARBA"/>
</dbReference>
<dbReference type="InterPro" id="IPR020472">
    <property type="entry name" value="WD40_PAC1"/>
</dbReference>
<dbReference type="InterPro" id="IPR001680">
    <property type="entry name" value="WD40_rpt"/>
</dbReference>
<dbReference type="GO" id="GO:0030833">
    <property type="term" value="P:regulation of actin filament polymerization"/>
    <property type="evidence" value="ECO:0007669"/>
    <property type="project" value="UniProtKB-ARBA"/>
</dbReference>
<sequence length="618" mass="66996">MAGEGEIDLVNTFASLPRTVRGLPLVLSSKHDNSTFLYCNGNSVYIRDIEDITKTDIYTEHSVLTTVAKYSPTGFYIASGDQSGKIRIWDTTQKEHILKAEYPVIGGPIRDIAWDSESKRLAAVGEARERFGHVFLFDTGTSNGSLSGQSRPVSSVDFKPNRPFRVVSGSEDNTVAIFEGPPFKFKTTFHEHTRFVHCVRYNKDGTLFASAGADGKVILFEGVDGAKSGELLDSSVKGDAAHAGGVFGLAWSPCGKKLATASGDKTVKIWDVEGKSLEKTVSFGDNVNNQQLGLIWTAKWIISVSLAGFVSYIEPESGSVAKTIKGHNRPITSAAVSADKKFVFTADFEGNITRWETATGVSERIEPSPHKTQISGLGLTPDGTLITAAWDDSVAFTSGVFGDISAVKSESVKLSSQPRGLAVSADGKVSVVAAYKHIFVFHGKDLKFTLDFGFDGVCVAISKDNKLVAVGSADSKVRIYEADSAGKLTEKKVLNHAGIVTSVEFSADGQHLVATDAARKVVPYKIADDFKQASEKDWTFHTARVNNASFSPNGRYIASGGLDTHLMVWDLQKSGEHPRVFRNSHAMSPINIVRWLDDNTLITIGQDSNIKQWKVKNL</sequence>
<dbReference type="EMBL" id="CAJFCV020000003">
    <property type="protein sequence ID" value="CAG9111325.1"/>
    <property type="molecule type" value="Genomic_DNA"/>
</dbReference>
<dbReference type="AlphaFoldDB" id="A0A1I7RZK1"/>
<evidence type="ECO:0000256" key="1">
    <source>
        <dbReference type="ARBA" id="ARBA00022574"/>
    </source>
</evidence>
<dbReference type="eggNOG" id="KOG0318">
    <property type="taxonomic scope" value="Eukaryota"/>
</dbReference>
<dbReference type="Proteomes" id="UP000659654">
    <property type="component" value="Unassembled WGS sequence"/>
</dbReference>
<proteinExistence type="inferred from homology"/>
<dbReference type="GO" id="GO:0045214">
    <property type="term" value="P:sarcomere organization"/>
    <property type="evidence" value="ECO:0007669"/>
    <property type="project" value="TreeGrafter"/>
</dbReference>
<evidence type="ECO:0000313" key="8">
    <source>
        <dbReference type="Proteomes" id="UP000659654"/>
    </source>
</evidence>
<reference evidence="6" key="2">
    <citation type="submission" date="2020-09" db="EMBL/GenBank/DDBJ databases">
        <authorList>
            <person name="Kikuchi T."/>
        </authorList>
    </citation>
    <scope>NUCLEOTIDE SEQUENCE</scope>
    <source>
        <strain evidence="6">Ka4C1</strain>
    </source>
</reference>
<dbReference type="InterPro" id="IPR036322">
    <property type="entry name" value="WD40_repeat_dom_sf"/>
</dbReference>
<dbReference type="SUPFAM" id="SSF50978">
    <property type="entry name" value="WD40 repeat-like"/>
    <property type="match status" value="1"/>
</dbReference>
<evidence type="ECO:0000313" key="6">
    <source>
        <dbReference type="EMBL" id="CAD5222904.1"/>
    </source>
</evidence>
<protein>
    <recommendedName>
        <fullName evidence="4">Actin-interacting protein 1</fullName>
    </recommendedName>
</protein>
<evidence type="ECO:0000256" key="3">
    <source>
        <dbReference type="ARBA" id="ARBA00038366"/>
    </source>
</evidence>
<feature type="repeat" description="WD" evidence="5">
    <location>
        <begin position="538"/>
        <end position="572"/>
    </location>
</feature>
<evidence type="ECO:0000313" key="9">
    <source>
        <dbReference type="WBParaSite" id="BXY_0617200.1"/>
    </source>
</evidence>
<dbReference type="PANTHER" id="PTHR19856">
    <property type="entry name" value="WD-REPEATCONTAINING PROTEIN WDR1"/>
    <property type="match status" value="1"/>
</dbReference>
<feature type="repeat" description="WD" evidence="5">
    <location>
        <begin position="189"/>
        <end position="221"/>
    </location>
</feature>
<dbReference type="PANTHER" id="PTHR19856:SF0">
    <property type="entry name" value="WD REPEAT-CONTAINING PROTEIN 1"/>
    <property type="match status" value="1"/>
</dbReference>
<dbReference type="FunFam" id="2.130.10.10:FF:000102">
    <property type="entry name" value="Actin-interacting protein 1"/>
    <property type="match status" value="1"/>
</dbReference>
<dbReference type="PRINTS" id="PR00320">
    <property type="entry name" value="GPROTEINBRPT"/>
</dbReference>
<name>A0A1I7RZK1_BURXY</name>
<keyword evidence="2" id="KW-0677">Repeat</keyword>
<keyword evidence="1 5" id="KW-0853">WD repeat</keyword>
<dbReference type="PROSITE" id="PS50082">
    <property type="entry name" value="WD_REPEATS_2"/>
    <property type="match status" value="6"/>
</dbReference>
<feature type="repeat" description="WD" evidence="5">
    <location>
        <begin position="324"/>
        <end position="365"/>
    </location>
</feature>
<evidence type="ECO:0000256" key="2">
    <source>
        <dbReference type="ARBA" id="ARBA00022737"/>
    </source>
</evidence>
<dbReference type="SMART" id="SM00320">
    <property type="entry name" value="WD40"/>
    <property type="match status" value="11"/>
</dbReference>
<dbReference type="Proteomes" id="UP000582659">
    <property type="component" value="Unassembled WGS sequence"/>
</dbReference>
<dbReference type="WBParaSite" id="BXY_0617200.1">
    <property type="protein sequence ID" value="BXY_0617200.1"/>
    <property type="gene ID" value="BXY_0617200"/>
</dbReference>
<organism evidence="7 9">
    <name type="scientific">Bursaphelenchus xylophilus</name>
    <name type="common">Pinewood nematode worm</name>
    <name type="synonym">Aphelenchoides xylophilus</name>
    <dbReference type="NCBI Taxonomy" id="6326"/>
    <lineage>
        <taxon>Eukaryota</taxon>
        <taxon>Metazoa</taxon>
        <taxon>Ecdysozoa</taxon>
        <taxon>Nematoda</taxon>
        <taxon>Chromadorea</taxon>
        <taxon>Rhabditida</taxon>
        <taxon>Tylenchina</taxon>
        <taxon>Tylenchomorpha</taxon>
        <taxon>Aphelenchoidea</taxon>
        <taxon>Aphelenchoididae</taxon>
        <taxon>Bursaphelenchus</taxon>
    </lineage>
</organism>
<dbReference type="GO" id="GO:0030042">
    <property type="term" value="P:actin filament depolymerization"/>
    <property type="evidence" value="ECO:0007669"/>
    <property type="project" value="TreeGrafter"/>
</dbReference>
<dbReference type="GO" id="GO:0040011">
    <property type="term" value="P:locomotion"/>
    <property type="evidence" value="ECO:0007669"/>
    <property type="project" value="TreeGrafter"/>
</dbReference>
<dbReference type="InterPro" id="IPR015943">
    <property type="entry name" value="WD40/YVTN_repeat-like_dom_sf"/>
</dbReference>
<dbReference type="OrthoDB" id="2306at2759"/>
<keyword evidence="8" id="KW-1185">Reference proteome</keyword>
<evidence type="ECO:0000256" key="4">
    <source>
        <dbReference type="ARBA" id="ARBA00067845"/>
    </source>
</evidence>
<dbReference type="Pfam" id="PF00400">
    <property type="entry name" value="WD40"/>
    <property type="match status" value="7"/>
</dbReference>
<feature type="repeat" description="WD" evidence="5">
    <location>
        <begin position="58"/>
        <end position="99"/>
    </location>
</feature>
<evidence type="ECO:0000313" key="7">
    <source>
        <dbReference type="Proteomes" id="UP000095284"/>
    </source>
</evidence>
<dbReference type="GO" id="GO:0051015">
    <property type="term" value="F:actin filament binding"/>
    <property type="evidence" value="ECO:0007669"/>
    <property type="project" value="TreeGrafter"/>
</dbReference>
<dbReference type="SUPFAM" id="SSF50998">
    <property type="entry name" value="Quinoprotein alcohol dehydrogenase-like"/>
    <property type="match status" value="1"/>
</dbReference>
<dbReference type="FunFam" id="2.130.10.10:FF:000167">
    <property type="entry name" value="Actin-interacting protein 1"/>
    <property type="match status" value="1"/>
</dbReference>
<accession>A0A1I7RZK1</accession>
<dbReference type="PROSITE" id="PS00678">
    <property type="entry name" value="WD_REPEATS_1"/>
    <property type="match status" value="2"/>
</dbReference>
<dbReference type="Gene3D" id="2.130.10.10">
    <property type="entry name" value="YVTN repeat-like/Quinoprotein amine dehydrogenase"/>
    <property type="match status" value="2"/>
</dbReference>
<reference evidence="9" key="1">
    <citation type="submission" date="2016-11" db="UniProtKB">
        <authorList>
            <consortium name="WormBaseParasite"/>
        </authorList>
    </citation>
    <scope>IDENTIFICATION</scope>
</reference>